<accession>A0A941B0U4</accession>
<dbReference type="EMBL" id="JAGPNL010000003">
    <property type="protein sequence ID" value="MBQ0827725.1"/>
    <property type="molecule type" value="Genomic_DNA"/>
</dbReference>
<organism evidence="1 2">
    <name type="scientific">Streptomyces tagetis</name>
    <dbReference type="NCBI Taxonomy" id="2820809"/>
    <lineage>
        <taxon>Bacteria</taxon>
        <taxon>Bacillati</taxon>
        <taxon>Actinomycetota</taxon>
        <taxon>Actinomycetes</taxon>
        <taxon>Kitasatosporales</taxon>
        <taxon>Streptomycetaceae</taxon>
        <taxon>Streptomyces</taxon>
    </lineage>
</organism>
<gene>
    <name evidence="1" type="ORF">J5Y05_14570</name>
</gene>
<keyword evidence="2" id="KW-1185">Reference proteome</keyword>
<name>A0A941B0U4_9ACTN</name>
<dbReference type="Proteomes" id="UP000677875">
    <property type="component" value="Unassembled WGS sequence"/>
</dbReference>
<proteinExistence type="predicted"/>
<reference evidence="1" key="1">
    <citation type="submission" date="2021-04" db="EMBL/GenBank/DDBJ databases">
        <title>Genome seq and assembly of Streptomyces sp. RG38.</title>
        <authorList>
            <person name="Chhetri G."/>
        </authorList>
    </citation>
    <scope>NUCLEOTIDE SEQUENCE</scope>
    <source>
        <strain evidence="1">RG38</strain>
    </source>
</reference>
<dbReference type="AlphaFoldDB" id="A0A941B0U4"/>
<sequence length="112" mass="12023">MPESGRSWQKEFKAEPIEAAHVRLWTVGRVRHPDAPLLAHELYIAVLGSGASAIEMTLSTAGPRIRVTALGPDPLPLIHSHGPGWTLIRGLATRAGLTTDECGLWAQLGASR</sequence>
<evidence type="ECO:0000313" key="2">
    <source>
        <dbReference type="Proteomes" id="UP000677875"/>
    </source>
</evidence>
<comment type="caution">
    <text evidence="1">The sequence shown here is derived from an EMBL/GenBank/DDBJ whole genome shotgun (WGS) entry which is preliminary data.</text>
</comment>
<evidence type="ECO:0000313" key="1">
    <source>
        <dbReference type="EMBL" id="MBQ0827725.1"/>
    </source>
</evidence>
<protein>
    <submittedName>
        <fullName evidence="1">Uncharacterized protein</fullName>
    </submittedName>
</protein>
<dbReference type="RefSeq" id="WP_210872337.1">
    <property type="nucleotide sequence ID" value="NZ_JAGPNL010000003.1"/>
</dbReference>